<evidence type="ECO:0000256" key="2">
    <source>
        <dbReference type="ARBA" id="ARBA00022670"/>
    </source>
</evidence>
<dbReference type="Proteomes" id="UP001280121">
    <property type="component" value="Unassembled WGS sequence"/>
</dbReference>
<comment type="caution">
    <text evidence="7">Lacks conserved residue(s) required for the propagation of feature annotation.</text>
</comment>
<reference evidence="11" key="1">
    <citation type="journal article" date="2023" name="Plant J.">
        <title>Genome sequences and population genomics provide insights into the demographic history, inbreeding, and mutation load of two 'living fossil' tree species of Dipteronia.</title>
        <authorList>
            <person name="Feng Y."/>
            <person name="Comes H.P."/>
            <person name="Chen J."/>
            <person name="Zhu S."/>
            <person name="Lu R."/>
            <person name="Zhang X."/>
            <person name="Li P."/>
            <person name="Qiu J."/>
            <person name="Olsen K.M."/>
            <person name="Qiu Y."/>
        </authorList>
    </citation>
    <scope>NUCLEOTIDE SEQUENCE</scope>
    <source>
        <strain evidence="11">KIB01</strain>
    </source>
</reference>
<comment type="caution">
    <text evidence="11">The sequence shown here is derived from an EMBL/GenBank/DDBJ whole genome shotgun (WGS) entry which is preliminary data.</text>
</comment>
<evidence type="ECO:0000313" key="11">
    <source>
        <dbReference type="EMBL" id="KAK2639987.1"/>
    </source>
</evidence>
<keyword evidence="2" id="KW-0645">Protease</keyword>
<dbReference type="Pfam" id="PF00082">
    <property type="entry name" value="Peptidase_S8"/>
    <property type="match status" value="1"/>
</dbReference>
<dbReference type="AlphaFoldDB" id="A0AAD9TQ78"/>
<dbReference type="PRINTS" id="PR00723">
    <property type="entry name" value="SUBTILISIN"/>
</dbReference>
<proteinExistence type="inferred from homology"/>
<dbReference type="GO" id="GO:0006508">
    <property type="term" value="P:proteolysis"/>
    <property type="evidence" value="ECO:0007669"/>
    <property type="project" value="UniProtKB-KW"/>
</dbReference>
<dbReference type="FunFam" id="3.30.70.80:FF:000002">
    <property type="entry name" value="Subtilisin-like protease SBT5.3"/>
    <property type="match status" value="1"/>
</dbReference>
<name>A0AAD9TQ78_9ROSI</name>
<evidence type="ECO:0000256" key="4">
    <source>
        <dbReference type="ARBA" id="ARBA00022801"/>
    </source>
</evidence>
<evidence type="ECO:0000256" key="1">
    <source>
        <dbReference type="ARBA" id="ARBA00011073"/>
    </source>
</evidence>
<protein>
    <submittedName>
        <fullName evidence="11">Uncharacterized protein</fullName>
    </submittedName>
</protein>
<evidence type="ECO:0000259" key="10">
    <source>
        <dbReference type="Pfam" id="PF05922"/>
    </source>
</evidence>
<organism evidence="11 12">
    <name type="scientific">Dipteronia dyeriana</name>
    <dbReference type="NCBI Taxonomy" id="168575"/>
    <lineage>
        <taxon>Eukaryota</taxon>
        <taxon>Viridiplantae</taxon>
        <taxon>Streptophyta</taxon>
        <taxon>Embryophyta</taxon>
        <taxon>Tracheophyta</taxon>
        <taxon>Spermatophyta</taxon>
        <taxon>Magnoliopsida</taxon>
        <taxon>eudicotyledons</taxon>
        <taxon>Gunneridae</taxon>
        <taxon>Pentapetalae</taxon>
        <taxon>rosids</taxon>
        <taxon>malvids</taxon>
        <taxon>Sapindales</taxon>
        <taxon>Sapindaceae</taxon>
        <taxon>Hippocastanoideae</taxon>
        <taxon>Acereae</taxon>
        <taxon>Dipteronia</taxon>
    </lineage>
</organism>
<evidence type="ECO:0000256" key="3">
    <source>
        <dbReference type="ARBA" id="ARBA00022729"/>
    </source>
</evidence>
<dbReference type="InterPro" id="IPR045051">
    <property type="entry name" value="SBT"/>
</dbReference>
<evidence type="ECO:0000256" key="7">
    <source>
        <dbReference type="PROSITE-ProRule" id="PRU01240"/>
    </source>
</evidence>
<dbReference type="Gene3D" id="3.40.50.200">
    <property type="entry name" value="Peptidase S8/S53 domain"/>
    <property type="match status" value="1"/>
</dbReference>
<keyword evidence="6" id="KW-0325">Glycoprotein</keyword>
<dbReference type="InterPro" id="IPR037045">
    <property type="entry name" value="S8pro/Inhibitor_I9_sf"/>
</dbReference>
<dbReference type="PROSITE" id="PS51892">
    <property type="entry name" value="SUBTILASE"/>
    <property type="match status" value="1"/>
</dbReference>
<sequence length="327" mass="35256">MKVSNLSSLLLCISLFSLFYTPTFAIKKSYIVYLGSHSHGPNPTPSHMECATNSHHEFLASFLGSKDKAKDSIFYSYNKHINGFAARLEEEHAEKIAKHPDTVSIFENKLLQLHTTRSWEFLGLEKGGDVPLESLLKKANFGEDIIIANIDTGISPEYESFNDEGYGPVTSKWRGVCESGTEDGFKCNRKLLSDSNISLPETYFNVRDGNGHGTHTLATAGGNFAANISVMGNGNGTVKGGAPRARVASYKVSWSGSWGSAGGDPADVLQAFDTAIYDGVDVISASIGFTTEDYFKDVIAIGSFHAIKNDVIVVCSSGNSGPDPTTM</sequence>
<keyword evidence="4" id="KW-0378">Hydrolase</keyword>
<dbReference type="InterPro" id="IPR036852">
    <property type="entry name" value="Peptidase_S8/S53_dom_sf"/>
</dbReference>
<dbReference type="SUPFAM" id="SSF52743">
    <property type="entry name" value="Subtilisin-like"/>
    <property type="match status" value="1"/>
</dbReference>
<gene>
    <name evidence="11" type="ORF">Ddye_027782</name>
</gene>
<dbReference type="InterPro" id="IPR000209">
    <property type="entry name" value="Peptidase_S8/S53_dom"/>
</dbReference>
<feature type="signal peptide" evidence="8">
    <location>
        <begin position="1"/>
        <end position="25"/>
    </location>
</feature>
<keyword evidence="3 8" id="KW-0732">Signal</keyword>
<dbReference type="EMBL" id="JANJYI010000008">
    <property type="protein sequence ID" value="KAK2639987.1"/>
    <property type="molecule type" value="Genomic_DNA"/>
</dbReference>
<evidence type="ECO:0000256" key="5">
    <source>
        <dbReference type="ARBA" id="ARBA00022825"/>
    </source>
</evidence>
<evidence type="ECO:0000313" key="12">
    <source>
        <dbReference type="Proteomes" id="UP001280121"/>
    </source>
</evidence>
<feature type="domain" description="Inhibitor I9" evidence="10">
    <location>
        <begin position="29"/>
        <end position="114"/>
    </location>
</feature>
<keyword evidence="5" id="KW-0720">Serine protease</keyword>
<feature type="chain" id="PRO_5042132341" evidence="8">
    <location>
        <begin position="26"/>
        <end position="327"/>
    </location>
</feature>
<dbReference type="Gene3D" id="3.30.70.80">
    <property type="entry name" value="Peptidase S8 propeptide/proteinase inhibitor I9"/>
    <property type="match status" value="1"/>
</dbReference>
<evidence type="ECO:0000259" key="9">
    <source>
        <dbReference type="Pfam" id="PF00082"/>
    </source>
</evidence>
<dbReference type="PANTHER" id="PTHR10795">
    <property type="entry name" value="PROPROTEIN CONVERTASE SUBTILISIN/KEXIN"/>
    <property type="match status" value="1"/>
</dbReference>
<dbReference type="InterPro" id="IPR010259">
    <property type="entry name" value="S8pro/Inhibitor_I9"/>
</dbReference>
<dbReference type="InterPro" id="IPR015500">
    <property type="entry name" value="Peptidase_S8_subtilisin-rel"/>
</dbReference>
<keyword evidence="12" id="KW-1185">Reference proteome</keyword>
<evidence type="ECO:0000256" key="6">
    <source>
        <dbReference type="ARBA" id="ARBA00023180"/>
    </source>
</evidence>
<accession>A0AAD9TQ78</accession>
<dbReference type="GO" id="GO:0004252">
    <property type="term" value="F:serine-type endopeptidase activity"/>
    <property type="evidence" value="ECO:0007669"/>
    <property type="project" value="InterPro"/>
</dbReference>
<dbReference type="Pfam" id="PF05922">
    <property type="entry name" value="Inhibitor_I9"/>
    <property type="match status" value="1"/>
</dbReference>
<feature type="domain" description="Peptidase S8/S53" evidence="9">
    <location>
        <begin position="142"/>
        <end position="321"/>
    </location>
</feature>
<evidence type="ECO:0000256" key="8">
    <source>
        <dbReference type="SAM" id="SignalP"/>
    </source>
</evidence>
<comment type="similarity">
    <text evidence="1 7">Belongs to the peptidase S8 family.</text>
</comment>